<dbReference type="PANTHER" id="PTHR24034:SF196">
    <property type="entry name" value="OS06G0664300 PROTEIN"/>
    <property type="match status" value="1"/>
</dbReference>
<evidence type="ECO:0000256" key="1">
    <source>
        <dbReference type="ARBA" id="ARBA00022536"/>
    </source>
</evidence>
<evidence type="ECO:0000313" key="6">
    <source>
        <dbReference type="EMBL" id="EMS68621.1"/>
    </source>
</evidence>
<reference evidence="6" key="1">
    <citation type="journal article" date="2013" name="Nature">
        <title>Draft genome of the wheat A-genome progenitor Triticum urartu.</title>
        <authorList>
            <person name="Ling H.Q."/>
            <person name="Zhao S."/>
            <person name="Liu D."/>
            <person name="Wang J."/>
            <person name="Sun H."/>
            <person name="Zhang C."/>
            <person name="Fan H."/>
            <person name="Li D."/>
            <person name="Dong L."/>
            <person name="Tao Y."/>
            <person name="Gao C."/>
            <person name="Wu H."/>
            <person name="Li Y."/>
            <person name="Cui Y."/>
            <person name="Guo X."/>
            <person name="Zheng S."/>
            <person name="Wang B."/>
            <person name="Yu K."/>
            <person name="Liang Q."/>
            <person name="Yang W."/>
            <person name="Lou X."/>
            <person name="Chen J."/>
            <person name="Feng M."/>
            <person name="Jian J."/>
            <person name="Zhang X."/>
            <person name="Luo G."/>
            <person name="Jiang Y."/>
            <person name="Liu J."/>
            <person name="Wang Z."/>
            <person name="Sha Y."/>
            <person name="Zhang B."/>
            <person name="Wu H."/>
            <person name="Tang D."/>
            <person name="Shen Q."/>
            <person name="Xue P."/>
            <person name="Zou S."/>
            <person name="Wang X."/>
            <person name="Liu X."/>
            <person name="Wang F."/>
            <person name="Yang Y."/>
            <person name="An X."/>
            <person name="Dong Z."/>
            <person name="Zhang K."/>
            <person name="Zhang X."/>
            <person name="Luo M.C."/>
            <person name="Dvorak J."/>
            <person name="Tong Y."/>
            <person name="Wang J."/>
            <person name="Yang H."/>
            <person name="Li Z."/>
            <person name="Wang D."/>
            <person name="Zhang A."/>
            <person name="Wang J."/>
        </authorList>
    </citation>
    <scope>NUCLEOTIDE SEQUENCE</scope>
</reference>
<sequence length="265" mass="30012">MTDGQGLNGSDRQRELDPKHQSEQCRKDAEIESRYEDKVIGLVYQADNPESLKTHYRRWIQEDHVELMMEDESHTSDQGDDATTGKSWCRKYAENPLYNGVNTKAYMAIYIYIVLLFITQGAEYSSPEESGDQNCKCPAGFRGDGVKKCDDIDECKERKACQCPECSCRDTWGGYDCTCSGDLLYIKEHDTCISKTTVQAKAAWAAVWGILVALVIVAAGSYVVYKYRLRSYMDSEIRAIMAQYMPLDSQGEVPNDPHEDHPLAH</sequence>
<dbReference type="STRING" id="4572.M8A975"/>
<protein>
    <submittedName>
        <fullName evidence="6">Vacuolar-sorting receptor 4</fullName>
    </submittedName>
</protein>
<keyword evidence="5" id="KW-0812">Transmembrane</keyword>
<name>M8A975_TRIUA</name>
<feature type="transmembrane region" description="Helical" evidence="5">
    <location>
        <begin position="202"/>
        <end position="225"/>
    </location>
</feature>
<dbReference type="InterPro" id="IPR018097">
    <property type="entry name" value="EGF_Ca-bd_CS"/>
</dbReference>
<gene>
    <name evidence="6" type="ORF">TRIUR3_18778</name>
</gene>
<keyword evidence="3" id="KW-1015">Disulfide bond</keyword>
<proteinExistence type="predicted"/>
<dbReference type="EMBL" id="KD004122">
    <property type="protein sequence ID" value="EMS68621.1"/>
    <property type="molecule type" value="Genomic_DNA"/>
</dbReference>
<keyword evidence="1" id="KW-0245">EGF-like domain</keyword>
<evidence type="ECO:0000256" key="5">
    <source>
        <dbReference type="SAM" id="Phobius"/>
    </source>
</evidence>
<dbReference type="CDD" id="cd00054">
    <property type="entry name" value="EGF_CA"/>
    <property type="match status" value="1"/>
</dbReference>
<keyword evidence="5" id="KW-1133">Transmembrane helix</keyword>
<dbReference type="PROSITE" id="PS01187">
    <property type="entry name" value="EGF_CA"/>
    <property type="match status" value="1"/>
</dbReference>
<dbReference type="GO" id="GO:0005509">
    <property type="term" value="F:calcium ion binding"/>
    <property type="evidence" value="ECO:0007669"/>
    <property type="project" value="InterPro"/>
</dbReference>
<accession>M8A975</accession>
<keyword evidence="5" id="KW-0472">Membrane</keyword>
<evidence type="ECO:0000256" key="2">
    <source>
        <dbReference type="ARBA" id="ARBA00022737"/>
    </source>
</evidence>
<dbReference type="InterPro" id="IPR050751">
    <property type="entry name" value="ECM_structural_protein"/>
</dbReference>
<feature type="region of interest" description="Disordered" evidence="4">
    <location>
        <begin position="1"/>
        <end position="28"/>
    </location>
</feature>
<dbReference type="Gene3D" id="2.10.25.10">
    <property type="entry name" value="Laminin"/>
    <property type="match status" value="1"/>
</dbReference>
<feature type="compositionally biased region" description="Basic and acidic residues" evidence="4">
    <location>
        <begin position="11"/>
        <end position="28"/>
    </location>
</feature>
<keyword evidence="2" id="KW-0677">Repeat</keyword>
<organism evidence="6">
    <name type="scientific">Triticum urartu</name>
    <name type="common">Red wild einkorn</name>
    <name type="synonym">Crithodium urartu</name>
    <dbReference type="NCBI Taxonomy" id="4572"/>
    <lineage>
        <taxon>Eukaryota</taxon>
        <taxon>Viridiplantae</taxon>
        <taxon>Streptophyta</taxon>
        <taxon>Embryophyta</taxon>
        <taxon>Tracheophyta</taxon>
        <taxon>Spermatophyta</taxon>
        <taxon>Magnoliopsida</taxon>
        <taxon>Liliopsida</taxon>
        <taxon>Poales</taxon>
        <taxon>Poaceae</taxon>
        <taxon>BOP clade</taxon>
        <taxon>Pooideae</taxon>
        <taxon>Triticodae</taxon>
        <taxon>Triticeae</taxon>
        <taxon>Triticinae</taxon>
        <taxon>Triticum</taxon>
    </lineage>
</organism>
<keyword evidence="6" id="KW-0675">Receptor</keyword>
<evidence type="ECO:0000256" key="3">
    <source>
        <dbReference type="ARBA" id="ARBA00023157"/>
    </source>
</evidence>
<dbReference type="AlphaFoldDB" id="M8A975"/>
<evidence type="ECO:0000256" key="4">
    <source>
        <dbReference type="SAM" id="MobiDB-lite"/>
    </source>
</evidence>
<dbReference type="PANTHER" id="PTHR24034">
    <property type="entry name" value="EGF-LIKE DOMAIN-CONTAINING PROTEIN"/>
    <property type="match status" value="1"/>
</dbReference>
<dbReference type="eggNOG" id="ENOG502QSX2">
    <property type="taxonomic scope" value="Eukaryota"/>
</dbReference>